<dbReference type="InterPro" id="IPR036388">
    <property type="entry name" value="WH-like_DNA-bd_sf"/>
</dbReference>
<accession>A0ABQ4TED1</accession>
<dbReference type="InterPro" id="IPR000595">
    <property type="entry name" value="cNMP-bd_dom"/>
</dbReference>
<dbReference type="SUPFAM" id="SSF46785">
    <property type="entry name" value="Winged helix' DNA-binding domain"/>
    <property type="match status" value="1"/>
</dbReference>
<dbReference type="SMART" id="SM00419">
    <property type="entry name" value="HTH_CRP"/>
    <property type="match status" value="1"/>
</dbReference>
<dbReference type="InterPro" id="IPR012318">
    <property type="entry name" value="HTH_CRP"/>
</dbReference>
<dbReference type="InterPro" id="IPR014710">
    <property type="entry name" value="RmlC-like_jellyroll"/>
</dbReference>
<dbReference type="EMBL" id="BPQV01000012">
    <property type="protein sequence ID" value="GJE28884.1"/>
    <property type="molecule type" value="Genomic_DNA"/>
</dbReference>
<keyword evidence="1" id="KW-0805">Transcription regulation</keyword>
<organism evidence="5 6">
    <name type="scientific">Methylobacterium organophilum</name>
    <dbReference type="NCBI Taxonomy" id="410"/>
    <lineage>
        <taxon>Bacteria</taxon>
        <taxon>Pseudomonadati</taxon>
        <taxon>Pseudomonadota</taxon>
        <taxon>Alphaproteobacteria</taxon>
        <taxon>Hyphomicrobiales</taxon>
        <taxon>Methylobacteriaceae</taxon>
        <taxon>Methylobacterium</taxon>
    </lineage>
</organism>
<name>A0ABQ4TED1_METOR</name>
<dbReference type="PROSITE" id="PS51063">
    <property type="entry name" value="HTH_CRP_2"/>
    <property type="match status" value="1"/>
</dbReference>
<dbReference type="CDD" id="cd00092">
    <property type="entry name" value="HTH_CRP"/>
    <property type="match status" value="1"/>
</dbReference>
<dbReference type="InterPro" id="IPR036390">
    <property type="entry name" value="WH_DNA-bd_sf"/>
</dbReference>
<dbReference type="Gene3D" id="2.60.120.10">
    <property type="entry name" value="Jelly Rolls"/>
    <property type="match status" value="1"/>
</dbReference>
<feature type="domain" description="HTH crp-type" evidence="4">
    <location>
        <begin position="144"/>
        <end position="218"/>
    </location>
</feature>
<dbReference type="Gene3D" id="1.10.10.10">
    <property type="entry name" value="Winged helix-like DNA-binding domain superfamily/Winged helix DNA-binding domain"/>
    <property type="match status" value="1"/>
</dbReference>
<dbReference type="InterPro" id="IPR018490">
    <property type="entry name" value="cNMP-bd_dom_sf"/>
</dbReference>
<reference evidence="5" key="2">
    <citation type="submission" date="2021-08" db="EMBL/GenBank/DDBJ databases">
        <authorList>
            <person name="Tani A."/>
            <person name="Ola A."/>
            <person name="Ogura Y."/>
            <person name="Katsura K."/>
            <person name="Hayashi T."/>
        </authorList>
    </citation>
    <scope>NUCLEOTIDE SEQUENCE</scope>
    <source>
        <strain evidence="5">NBRC 15689</strain>
    </source>
</reference>
<reference evidence="5" key="1">
    <citation type="journal article" date="2021" name="Front. Microbiol.">
        <title>Comprehensive Comparative Genomics and Phenotyping of Methylobacterium Species.</title>
        <authorList>
            <person name="Alessa O."/>
            <person name="Ogura Y."/>
            <person name="Fujitani Y."/>
            <person name="Takami H."/>
            <person name="Hayashi T."/>
            <person name="Sahin N."/>
            <person name="Tani A."/>
        </authorList>
    </citation>
    <scope>NUCLEOTIDE SEQUENCE</scope>
    <source>
        <strain evidence="5">NBRC 15689</strain>
    </source>
</reference>
<dbReference type="Pfam" id="PF00027">
    <property type="entry name" value="cNMP_binding"/>
    <property type="match status" value="1"/>
</dbReference>
<dbReference type="Pfam" id="PF13545">
    <property type="entry name" value="HTH_Crp_2"/>
    <property type="match status" value="1"/>
</dbReference>
<proteinExistence type="predicted"/>
<dbReference type="RefSeq" id="WP_238312899.1">
    <property type="nucleotide sequence ID" value="NZ_BPQV01000012.1"/>
</dbReference>
<comment type="caution">
    <text evidence="5">The sequence shown here is derived from an EMBL/GenBank/DDBJ whole genome shotgun (WGS) entry which is preliminary data.</text>
</comment>
<evidence type="ECO:0000256" key="3">
    <source>
        <dbReference type="ARBA" id="ARBA00023163"/>
    </source>
</evidence>
<evidence type="ECO:0000256" key="1">
    <source>
        <dbReference type="ARBA" id="ARBA00023015"/>
    </source>
</evidence>
<evidence type="ECO:0000259" key="4">
    <source>
        <dbReference type="PROSITE" id="PS51063"/>
    </source>
</evidence>
<dbReference type="Proteomes" id="UP001055156">
    <property type="component" value="Unassembled WGS sequence"/>
</dbReference>
<protein>
    <recommendedName>
        <fullName evidence="4">HTH crp-type domain-containing protein</fullName>
    </recommendedName>
</protein>
<keyword evidence="2" id="KW-0238">DNA-binding</keyword>
<gene>
    <name evidence="5" type="ORF">LKMONMHP_3758</name>
</gene>
<dbReference type="SUPFAM" id="SSF51206">
    <property type="entry name" value="cAMP-binding domain-like"/>
    <property type="match status" value="1"/>
</dbReference>
<evidence type="ECO:0000313" key="5">
    <source>
        <dbReference type="EMBL" id="GJE28884.1"/>
    </source>
</evidence>
<sequence length="249" mass="28324">MTNPFIRKLENFCALNDEERYLIEVLCRHVRRVEARTDIVQQGDEPRCVNLVLAGWACRYKQFADGRRQIISLFVPGDLCDPHIFVMRSMDHSLATITPISIVRLSEEAIDTITRSPRLQAALWWDSLVTSAIHREGIVSLGQRSAAERLAHFFCELSLRLQAVGLGTEAGYELPLTQQDIAEMLGITNVHVNRTLRDMRDSGLVTLRGRQLTIHDFTALKRLAIFDPSYLHQGRESVQLDSNVLMRAN</sequence>
<keyword evidence="3" id="KW-0804">Transcription</keyword>
<keyword evidence="6" id="KW-1185">Reference proteome</keyword>
<evidence type="ECO:0000313" key="6">
    <source>
        <dbReference type="Proteomes" id="UP001055156"/>
    </source>
</evidence>
<dbReference type="PRINTS" id="PR00034">
    <property type="entry name" value="HTHCRP"/>
</dbReference>
<evidence type="ECO:0000256" key="2">
    <source>
        <dbReference type="ARBA" id="ARBA00023125"/>
    </source>
</evidence>
<dbReference type="CDD" id="cd00038">
    <property type="entry name" value="CAP_ED"/>
    <property type="match status" value="1"/>
</dbReference>